<accession>A0A4S4ATA2</accession>
<dbReference type="SUPFAM" id="SSF53756">
    <property type="entry name" value="UDP-Glycosyltransferase/glycogen phosphorylase"/>
    <property type="match status" value="1"/>
</dbReference>
<keyword evidence="2" id="KW-1185">Reference proteome</keyword>
<evidence type="ECO:0000313" key="2">
    <source>
        <dbReference type="Proteomes" id="UP000308430"/>
    </source>
</evidence>
<dbReference type="AlphaFoldDB" id="A0A4S4ATA2"/>
<dbReference type="RefSeq" id="WP_136349615.1">
    <property type="nucleotide sequence ID" value="NZ_SSOC01000006.1"/>
</dbReference>
<evidence type="ECO:0000313" key="1">
    <source>
        <dbReference type="EMBL" id="THF63135.1"/>
    </source>
</evidence>
<protein>
    <submittedName>
        <fullName evidence="1">ADP-heptose--LPS heptosyltransferase</fullName>
    </submittedName>
</protein>
<dbReference type="Proteomes" id="UP000308430">
    <property type="component" value="Unassembled WGS sequence"/>
</dbReference>
<dbReference type="GO" id="GO:0016757">
    <property type="term" value="F:glycosyltransferase activity"/>
    <property type="evidence" value="ECO:0007669"/>
    <property type="project" value="InterPro"/>
</dbReference>
<keyword evidence="1" id="KW-0808">Transferase</keyword>
<organism evidence="1 2">
    <name type="scientific">Pseudothauera nasutitermitis</name>
    <dbReference type="NCBI Taxonomy" id="2565930"/>
    <lineage>
        <taxon>Bacteria</taxon>
        <taxon>Pseudomonadati</taxon>
        <taxon>Pseudomonadota</taxon>
        <taxon>Betaproteobacteria</taxon>
        <taxon>Rhodocyclales</taxon>
        <taxon>Zoogloeaceae</taxon>
        <taxon>Pseudothauera</taxon>
    </lineage>
</organism>
<dbReference type="EMBL" id="SSOC01000006">
    <property type="protein sequence ID" value="THF63135.1"/>
    <property type="molecule type" value="Genomic_DNA"/>
</dbReference>
<dbReference type="Gene3D" id="3.40.50.2000">
    <property type="entry name" value="Glycogen Phosphorylase B"/>
    <property type="match status" value="2"/>
</dbReference>
<gene>
    <name evidence="1" type="ORF">E6C76_18000</name>
</gene>
<proteinExistence type="predicted"/>
<dbReference type="OrthoDB" id="9797795at2"/>
<sequence length="334" mass="36406">MIPAGLRVAIVPFPALGDLTIYLRLAQAFSAAGACVTYYSDHLSAAASRFDWLQVTALGQTGVRALLAEFDLVIWDAGAPLGRDRREDGFVLAEMVDAHAHLAVVTAKKLPQPLSDCRLPLTIGGREFGPKCATFCQDGKAGLTMVDWVDRYAAETFGLAVPSTPPGVTGEGSSRAVGRKAVIFPTTPNPRKNYWPQGFRRIANSLAAAGWDVSFVVMPAEHSRLEGEYPRFPVVTFPDLDQLIAYLQDTCIVISNDSGGGHLASMMGLHTVTITRKPPNFVWRPGFNGHNTVLSPLLTFKGWGGHVWRPFVPYWRAQTCAEEALRRLVGCRRA</sequence>
<dbReference type="PROSITE" id="PS51257">
    <property type="entry name" value="PROKAR_LIPOPROTEIN"/>
    <property type="match status" value="1"/>
</dbReference>
<dbReference type="Pfam" id="PF01075">
    <property type="entry name" value="Glyco_transf_9"/>
    <property type="match status" value="1"/>
</dbReference>
<dbReference type="InterPro" id="IPR002201">
    <property type="entry name" value="Glyco_trans_9"/>
</dbReference>
<reference evidence="1 2" key="1">
    <citation type="submission" date="2019-04" db="EMBL/GenBank/DDBJ databases">
        <title>Azoarcus nasutitermitis sp. nov. isolated from termite nest.</title>
        <authorList>
            <person name="Lin S.-Y."/>
            <person name="Hameed A."/>
            <person name="Hsu Y.-H."/>
            <person name="Young C.-C."/>
        </authorList>
    </citation>
    <scope>NUCLEOTIDE SEQUENCE [LARGE SCALE GENOMIC DNA]</scope>
    <source>
        <strain evidence="1 2">CC-YHH838</strain>
    </source>
</reference>
<comment type="caution">
    <text evidence="1">The sequence shown here is derived from an EMBL/GenBank/DDBJ whole genome shotgun (WGS) entry which is preliminary data.</text>
</comment>
<name>A0A4S4ATA2_9RHOO</name>